<dbReference type="GO" id="GO:0043565">
    <property type="term" value="F:sequence-specific DNA binding"/>
    <property type="evidence" value="ECO:0007669"/>
    <property type="project" value="InterPro"/>
</dbReference>
<dbReference type="Pfam" id="PF00105">
    <property type="entry name" value="zf-C4"/>
    <property type="match status" value="1"/>
</dbReference>
<reference evidence="11" key="1">
    <citation type="submission" date="2023-06" db="EMBL/GenBank/DDBJ databases">
        <title>Genomic analysis of the entomopathogenic nematode Steinernema hermaphroditum.</title>
        <authorList>
            <person name="Schwarz E.M."/>
            <person name="Heppert J.K."/>
            <person name="Baniya A."/>
            <person name="Schwartz H.T."/>
            <person name="Tan C.-H."/>
            <person name="Antoshechkin I."/>
            <person name="Sternberg P.W."/>
            <person name="Goodrich-Blair H."/>
            <person name="Dillman A.R."/>
        </authorList>
    </citation>
    <scope>NUCLEOTIDE SEQUENCE</scope>
    <source>
        <strain evidence="11">PS9179</strain>
        <tissue evidence="11">Whole animal</tissue>
    </source>
</reference>
<dbReference type="PANTHER" id="PTHR46397:SF3">
    <property type="entry name" value="NR LBD DOMAIN-CONTAINING PROTEIN-RELATED"/>
    <property type="match status" value="1"/>
</dbReference>
<evidence type="ECO:0000256" key="7">
    <source>
        <dbReference type="ARBA" id="ARBA00023163"/>
    </source>
</evidence>
<keyword evidence="9" id="KW-0539">Nucleus</keyword>
<keyword evidence="12" id="KW-1185">Reference proteome</keyword>
<sequence>MTSVHIYTYASTVFSLDIMDPLCPICQFSIAENYHYGVQSCKSCAMVFSRYVKNKRTLLCLENPRFCNPGAGLRESCRKCRVDRCYEAGMDEHLVTVPYRGPTERPFQNDNFPLMSAICAVIHDFQAAVENRFPFTGNFRGPFSSGDEFYSFTEHAEYHRNHQSLLIEQLGQLPAFDKISHVDRTVISHYVRIPFFFLTNNWQSVKTLSKIRSNNIDFPTSNRYFPLPSVYEQLDMEGAMAYVTRSTPRLHRSTCEPIARALLEQRMLGQQHIHPAIEQKWIGDENCFCLFLLLLIVELMYDYCTPSFMKLQMFDLKTKILREFGKYYLEEWELEGGLYRVEQFLATVKFCGVAPEFLDAVHSVSPDYTGYNTHVYMYTEYYNLIKRGHGLFHSDLLPEYYPQITLTPFEVSRVILSELFLGAFVPPNAPPSVG</sequence>
<keyword evidence="7" id="KW-0804">Transcription</keyword>
<dbReference type="EMBL" id="JAUCMV010000002">
    <property type="protein sequence ID" value="KAK0420434.1"/>
    <property type="molecule type" value="Genomic_DNA"/>
</dbReference>
<comment type="similarity">
    <text evidence="1">Belongs to the nuclear hormone receptor family.</text>
</comment>
<dbReference type="InterPro" id="IPR013088">
    <property type="entry name" value="Znf_NHR/GATA"/>
</dbReference>
<dbReference type="AlphaFoldDB" id="A0AA39IC09"/>
<evidence type="ECO:0000313" key="11">
    <source>
        <dbReference type="EMBL" id="KAK0420434.1"/>
    </source>
</evidence>
<comment type="caution">
    <text evidence="11">The sequence shown here is derived from an EMBL/GenBank/DDBJ whole genome shotgun (WGS) entry which is preliminary data.</text>
</comment>
<keyword evidence="8" id="KW-0675">Receptor</keyword>
<dbReference type="SMART" id="SM00399">
    <property type="entry name" value="ZnF_C4"/>
    <property type="match status" value="1"/>
</dbReference>
<keyword evidence="5" id="KW-0805">Transcription regulation</keyword>
<feature type="domain" description="Nuclear receptor" evidence="10">
    <location>
        <begin position="20"/>
        <end position="97"/>
    </location>
</feature>
<dbReference type="InterPro" id="IPR001628">
    <property type="entry name" value="Znf_hrmn_rcpt"/>
</dbReference>
<dbReference type="PANTHER" id="PTHR46397">
    <property type="entry name" value="NUCLEAR HORMONE RECEPTOR FAMILY-RELATED"/>
    <property type="match status" value="1"/>
</dbReference>
<evidence type="ECO:0000259" key="10">
    <source>
        <dbReference type="PROSITE" id="PS51030"/>
    </source>
</evidence>
<evidence type="ECO:0000256" key="1">
    <source>
        <dbReference type="ARBA" id="ARBA00005993"/>
    </source>
</evidence>
<evidence type="ECO:0000256" key="4">
    <source>
        <dbReference type="ARBA" id="ARBA00022833"/>
    </source>
</evidence>
<dbReference type="SUPFAM" id="SSF57716">
    <property type="entry name" value="Glucocorticoid receptor-like (DNA-binding domain)"/>
    <property type="match status" value="1"/>
</dbReference>
<evidence type="ECO:0000313" key="12">
    <source>
        <dbReference type="Proteomes" id="UP001175271"/>
    </source>
</evidence>
<keyword evidence="3" id="KW-0863">Zinc-finger</keyword>
<evidence type="ECO:0000256" key="6">
    <source>
        <dbReference type="ARBA" id="ARBA00023125"/>
    </source>
</evidence>
<dbReference type="GO" id="GO:0003700">
    <property type="term" value="F:DNA-binding transcription factor activity"/>
    <property type="evidence" value="ECO:0007669"/>
    <property type="project" value="InterPro"/>
</dbReference>
<evidence type="ECO:0000256" key="8">
    <source>
        <dbReference type="ARBA" id="ARBA00023170"/>
    </source>
</evidence>
<dbReference type="Proteomes" id="UP001175271">
    <property type="component" value="Unassembled WGS sequence"/>
</dbReference>
<evidence type="ECO:0000256" key="2">
    <source>
        <dbReference type="ARBA" id="ARBA00022723"/>
    </source>
</evidence>
<keyword evidence="6" id="KW-0238">DNA-binding</keyword>
<keyword evidence="2" id="KW-0479">Metal-binding</keyword>
<organism evidence="11 12">
    <name type="scientific">Steinernema hermaphroditum</name>
    <dbReference type="NCBI Taxonomy" id="289476"/>
    <lineage>
        <taxon>Eukaryota</taxon>
        <taxon>Metazoa</taxon>
        <taxon>Ecdysozoa</taxon>
        <taxon>Nematoda</taxon>
        <taxon>Chromadorea</taxon>
        <taxon>Rhabditida</taxon>
        <taxon>Tylenchina</taxon>
        <taxon>Panagrolaimomorpha</taxon>
        <taxon>Strongyloidoidea</taxon>
        <taxon>Steinernematidae</taxon>
        <taxon>Steinernema</taxon>
    </lineage>
</organism>
<keyword evidence="4" id="KW-0862">Zinc</keyword>
<evidence type="ECO:0000256" key="9">
    <source>
        <dbReference type="ARBA" id="ARBA00023242"/>
    </source>
</evidence>
<protein>
    <recommendedName>
        <fullName evidence="10">Nuclear receptor domain-containing protein</fullName>
    </recommendedName>
</protein>
<dbReference type="PROSITE" id="PS51030">
    <property type="entry name" value="NUCLEAR_REC_DBD_2"/>
    <property type="match status" value="1"/>
</dbReference>
<accession>A0AA39IC09</accession>
<dbReference type="Gene3D" id="3.30.50.10">
    <property type="entry name" value="Erythroid Transcription Factor GATA-1, subunit A"/>
    <property type="match status" value="1"/>
</dbReference>
<gene>
    <name evidence="11" type="ORF">QR680_014682</name>
</gene>
<evidence type="ECO:0000256" key="5">
    <source>
        <dbReference type="ARBA" id="ARBA00023015"/>
    </source>
</evidence>
<evidence type="ECO:0000256" key="3">
    <source>
        <dbReference type="ARBA" id="ARBA00022771"/>
    </source>
</evidence>
<proteinExistence type="inferred from homology"/>
<dbReference type="GO" id="GO:0008270">
    <property type="term" value="F:zinc ion binding"/>
    <property type="evidence" value="ECO:0007669"/>
    <property type="project" value="UniProtKB-KW"/>
</dbReference>
<name>A0AA39IC09_9BILA</name>